<proteinExistence type="predicted"/>
<dbReference type="GO" id="GO:0016787">
    <property type="term" value="F:hydrolase activity"/>
    <property type="evidence" value="ECO:0007669"/>
    <property type="project" value="UniProtKB-KW"/>
</dbReference>
<accession>A0A4D6LSJ0</accession>
<dbReference type="EMBL" id="CP039348">
    <property type="protein sequence ID" value="QCD91537.1"/>
    <property type="molecule type" value="Genomic_DNA"/>
</dbReference>
<reference evidence="1 2" key="1">
    <citation type="submission" date="2019-04" db="EMBL/GenBank/DDBJ databases">
        <title>An improved genome assembly and genetic linkage map for asparagus bean, Vigna unguiculata ssp. sesquipedialis.</title>
        <authorList>
            <person name="Xia Q."/>
            <person name="Zhang R."/>
            <person name="Dong Y."/>
        </authorList>
    </citation>
    <scope>NUCLEOTIDE SEQUENCE [LARGE SCALE GENOMIC DNA]</scope>
    <source>
        <tissue evidence="1">Leaf</tissue>
    </source>
</reference>
<keyword evidence="2" id="KW-1185">Reference proteome</keyword>
<keyword evidence="1" id="KW-0378">Hydrolase</keyword>
<protein>
    <submittedName>
        <fullName evidence="1">Peptidyl-tRNA hydrolase ICT1</fullName>
    </submittedName>
</protein>
<evidence type="ECO:0000313" key="1">
    <source>
        <dbReference type="EMBL" id="QCD91537.1"/>
    </source>
</evidence>
<gene>
    <name evidence="1" type="ORF">DEO72_LG4g2503</name>
</gene>
<dbReference type="Proteomes" id="UP000501690">
    <property type="component" value="Linkage Group LG4"/>
</dbReference>
<sequence length="276" mass="31346">MVLVVKEMLQLSSSILPFTSLSLPRVSPPSHFSLQLQRSLRPAIRCASSDSDGTNKVSARLSQVNQVLQEAEHRALSADQTPPPKITIGSLSICQFKTKMTKEIESFVGSVQEKNRINKDGDLVISSTKTRTQKGNIEDALAKLQEIIDAASYVPPPPSEEQKKKISKMAAIGEQKRLKSKKVLSDKKAFRRKHNPLTLSYWIHTLDEWLEYNHEFEEHLERPYKWFVAAYWYISEISSCCSNMHGRKSMMVILLKKIPMSVDNMISALDPLINEY</sequence>
<organism evidence="1 2">
    <name type="scientific">Vigna unguiculata</name>
    <name type="common">Cowpea</name>
    <dbReference type="NCBI Taxonomy" id="3917"/>
    <lineage>
        <taxon>Eukaryota</taxon>
        <taxon>Viridiplantae</taxon>
        <taxon>Streptophyta</taxon>
        <taxon>Embryophyta</taxon>
        <taxon>Tracheophyta</taxon>
        <taxon>Spermatophyta</taxon>
        <taxon>Magnoliopsida</taxon>
        <taxon>eudicotyledons</taxon>
        <taxon>Gunneridae</taxon>
        <taxon>Pentapetalae</taxon>
        <taxon>rosids</taxon>
        <taxon>fabids</taxon>
        <taxon>Fabales</taxon>
        <taxon>Fabaceae</taxon>
        <taxon>Papilionoideae</taxon>
        <taxon>50 kb inversion clade</taxon>
        <taxon>NPAAA clade</taxon>
        <taxon>indigoferoid/millettioid clade</taxon>
        <taxon>Phaseoleae</taxon>
        <taxon>Vigna</taxon>
    </lineage>
</organism>
<dbReference type="SUPFAM" id="SSF110916">
    <property type="entry name" value="Peptidyl-tRNA hydrolase domain-like"/>
    <property type="match status" value="1"/>
</dbReference>
<dbReference type="PANTHER" id="PTHR47352:SF1">
    <property type="entry name" value="CLASS I PEPTIDE CHAIN RELEASE FACTOR"/>
    <property type="match status" value="1"/>
</dbReference>
<dbReference type="PANTHER" id="PTHR47352">
    <property type="entry name" value="CLASS I PEPTIDE CHAIN RELEASE FACTOR"/>
    <property type="match status" value="1"/>
</dbReference>
<dbReference type="Gene3D" id="3.30.160.20">
    <property type="match status" value="1"/>
</dbReference>
<name>A0A4D6LSJ0_VIGUN</name>
<evidence type="ECO:0000313" key="2">
    <source>
        <dbReference type="Proteomes" id="UP000501690"/>
    </source>
</evidence>
<dbReference type="AlphaFoldDB" id="A0A4D6LSJ0"/>